<keyword evidence="4 10" id="KW-0812">Transmembrane</keyword>
<dbReference type="SUPFAM" id="SSF81321">
    <property type="entry name" value="Family A G protein-coupled receptor-like"/>
    <property type="match status" value="1"/>
</dbReference>
<feature type="transmembrane region" description="Helical" evidence="12">
    <location>
        <begin position="107"/>
        <end position="126"/>
    </location>
</feature>
<evidence type="ECO:0000256" key="10">
    <source>
        <dbReference type="RuleBase" id="RU000688"/>
    </source>
</evidence>
<dbReference type="EnsemblMetazoa" id="AALB006704-RA">
    <property type="protein sequence ID" value="AALB006704-PA"/>
    <property type="gene ID" value="AALB006704"/>
</dbReference>
<dbReference type="InterPro" id="IPR000611">
    <property type="entry name" value="NPY_rcpt"/>
</dbReference>
<evidence type="ECO:0000256" key="6">
    <source>
        <dbReference type="ARBA" id="ARBA00023040"/>
    </source>
</evidence>
<dbReference type="VEuPathDB" id="VectorBase:AALB20_037095"/>
<keyword evidence="8 10" id="KW-0675">Receptor</keyword>
<dbReference type="PRINTS" id="PR00237">
    <property type="entry name" value="GPCRRHODOPSN"/>
</dbReference>
<keyword evidence="15" id="KW-1185">Reference proteome</keyword>
<evidence type="ECO:0000256" key="7">
    <source>
        <dbReference type="ARBA" id="ARBA00023136"/>
    </source>
</evidence>
<dbReference type="AlphaFoldDB" id="A0A182FJK9"/>
<dbReference type="PROSITE" id="PS50262">
    <property type="entry name" value="G_PROTEIN_RECEP_F1_2"/>
    <property type="match status" value="1"/>
</dbReference>
<evidence type="ECO:0000256" key="12">
    <source>
        <dbReference type="SAM" id="Phobius"/>
    </source>
</evidence>
<evidence type="ECO:0000256" key="11">
    <source>
        <dbReference type="SAM" id="MobiDB-lite"/>
    </source>
</evidence>
<dbReference type="PRINTS" id="PR01012">
    <property type="entry name" value="NRPEPTIDEYR"/>
</dbReference>
<evidence type="ECO:0000313" key="15">
    <source>
        <dbReference type="Proteomes" id="UP000069272"/>
    </source>
</evidence>
<evidence type="ECO:0000313" key="14">
    <source>
        <dbReference type="EnsemblMetazoa" id="AALB006704-PA"/>
    </source>
</evidence>
<comment type="similarity">
    <text evidence="2 10">Belongs to the G-protein coupled receptor 1 family.</text>
</comment>
<dbReference type="VEuPathDB" id="VectorBase:AALB006704"/>
<dbReference type="InterPro" id="IPR000276">
    <property type="entry name" value="GPCR_Rhodpsn"/>
</dbReference>
<keyword evidence="7 12" id="KW-0472">Membrane</keyword>
<dbReference type="GO" id="GO:0005886">
    <property type="term" value="C:plasma membrane"/>
    <property type="evidence" value="ECO:0007669"/>
    <property type="project" value="UniProtKB-SubCell"/>
</dbReference>
<organism evidence="14 15">
    <name type="scientific">Anopheles albimanus</name>
    <name type="common">New world malaria mosquito</name>
    <dbReference type="NCBI Taxonomy" id="7167"/>
    <lineage>
        <taxon>Eukaryota</taxon>
        <taxon>Metazoa</taxon>
        <taxon>Ecdysozoa</taxon>
        <taxon>Arthropoda</taxon>
        <taxon>Hexapoda</taxon>
        <taxon>Insecta</taxon>
        <taxon>Pterygota</taxon>
        <taxon>Neoptera</taxon>
        <taxon>Endopterygota</taxon>
        <taxon>Diptera</taxon>
        <taxon>Nematocera</taxon>
        <taxon>Culicoidea</taxon>
        <taxon>Culicidae</taxon>
        <taxon>Anophelinae</taxon>
        <taxon>Anopheles</taxon>
    </lineage>
</organism>
<name>A0A182FJK9_ANOAL</name>
<keyword evidence="3" id="KW-1003">Cell membrane</keyword>
<evidence type="ECO:0000256" key="5">
    <source>
        <dbReference type="ARBA" id="ARBA00022989"/>
    </source>
</evidence>
<dbReference type="Proteomes" id="UP000069272">
    <property type="component" value="Chromosome X"/>
</dbReference>
<keyword evidence="9 10" id="KW-0807">Transducer</keyword>
<dbReference type="PANTHER" id="PTHR24238:SF73">
    <property type="entry name" value="RYAMIDE RECEPTOR"/>
    <property type="match status" value="1"/>
</dbReference>
<keyword evidence="6 10" id="KW-0297">G-protein coupled receptor</keyword>
<evidence type="ECO:0000256" key="1">
    <source>
        <dbReference type="ARBA" id="ARBA00004651"/>
    </source>
</evidence>
<evidence type="ECO:0000259" key="13">
    <source>
        <dbReference type="PROSITE" id="PS50262"/>
    </source>
</evidence>
<accession>A0A182FJK9</accession>
<feature type="transmembrane region" description="Helical" evidence="12">
    <location>
        <begin position="259"/>
        <end position="282"/>
    </location>
</feature>
<dbReference type="GO" id="GO:0004983">
    <property type="term" value="F:neuropeptide Y receptor activity"/>
    <property type="evidence" value="ECO:0007669"/>
    <property type="project" value="InterPro"/>
</dbReference>
<evidence type="ECO:0000256" key="4">
    <source>
        <dbReference type="ARBA" id="ARBA00022692"/>
    </source>
</evidence>
<evidence type="ECO:0000256" key="2">
    <source>
        <dbReference type="ARBA" id="ARBA00010663"/>
    </source>
</evidence>
<dbReference type="Pfam" id="PF00001">
    <property type="entry name" value="7tm_1"/>
    <property type="match status" value="1"/>
</dbReference>
<comment type="subcellular location">
    <subcellularLocation>
        <location evidence="1">Cell membrane</location>
        <topology evidence="1">Multi-pass membrane protein</topology>
    </subcellularLocation>
</comment>
<reference evidence="14" key="2">
    <citation type="submission" date="2022-08" db="UniProtKB">
        <authorList>
            <consortium name="EnsemblMetazoa"/>
        </authorList>
    </citation>
    <scope>IDENTIFICATION</scope>
    <source>
        <strain evidence="14">STECLA/ALBI9_A</strain>
    </source>
</reference>
<protein>
    <recommendedName>
        <fullName evidence="13">G-protein coupled receptors family 1 profile domain-containing protein</fullName>
    </recommendedName>
</protein>
<feature type="region of interest" description="Disordered" evidence="11">
    <location>
        <begin position="345"/>
        <end position="376"/>
    </location>
</feature>
<dbReference type="SMART" id="SM01381">
    <property type="entry name" value="7TM_GPCR_Srsx"/>
    <property type="match status" value="1"/>
</dbReference>
<keyword evidence="5 12" id="KW-1133">Transmembrane helix</keyword>
<dbReference type="PROSITE" id="PS00237">
    <property type="entry name" value="G_PROTEIN_RECEP_F1_1"/>
    <property type="match status" value="1"/>
</dbReference>
<evidence type="ECO:0000256" key="3">
    <source>
        <dbReference type="ARBA" id="ARBA00022475"/>
    </source>
</evidence>
<feature type="compositionally biased region" description="Polar residues" evidence="11">
    <location>
        <begin position="365"/>
        <end position="376"/>
    </location>
</feature>
<sequence length="376" mass="42190">MDASNASTPEYECASAMPEGLARPGFQVLVYGAYASTLAVSVIGNTSVIAIVASGRSRRMQMRTVTNLYLANLALGDLLMTLFCIPFSFASLFVLQYWPFGVVLCRLVNYCQAVSVLVSAYTLVAVSADRYRAIMAPLRGWSRRRGATAKRRAALLLATVWLGAAVTALPIALHSALVQPSDWHAACAQSICTEVWPDAQADRAYSLALLLLQFLVPLVALVYTYGRIGWRLWWAATLGESRRARDRTLRRARRRTIRMMLAVVTVFIVCWLPFNVFLLVPLGEDAEEWAPLPYLWFAFHWLAMSHSCYNPLIYCYMNPCFRRAFYALLLEPCCGRWHPRQRQPLHHPHDSSPARCQLPPVDGQQARTGLTTVTEL</sequence>
<evidence type="ECO:0000256" key="9">
    <source>
        <dbReference type="ARBA" id="ARBA00023224"/>
    </source>
</evidence>
<feature type="domain" description="G-protein coupled receptors family 1 profile" evidence="13">
    <location>
        <begin position="44"/>
        <end position="314"/>
    </location>
</feature>
<dbReference type="STRING" id="7167.A0A182FJK9"/>
<dbReference type="InterPro" id="IPR017452">
    <property type="entry name" value="GPCR_Rhodpsn_7TM"/>
</dbReference>
<feature type="transmembrane region" description="Helical" evidence="12">
    <location>
        <begin position="153"/>
        <end position="173"/>
    </location>
</feature>
<evidence type="ECO:0000256" key="8">
    <source>
        <dbReference type="ARBA" id="ARBA00023170"/>
    </source>
</evidence>
<dbReference type="Gene3D" id="1.20.1070.10">
    <property type="entry name" value="Rhodopsin 7-helix transmembrane proteins"/>
    <property type="match status" value="1"/>
</dbReference>
<feature type="transmembrane region" description="Helical" evidence="12">
    <location>
        <begin position="294"/>
        <end position="316"/>
    </location>
</feature>
<reference evidence="14 15" key="1">
    <citation type="journal article" date="2017" name="G3 (Bethesda)">
        <title>The Physical Genome Mapping of Anopheles albimanus Corrected Scaffold Misassemblies and Identified Interarm Rearrangements in Genus Anopheles.</title>
        <authorList>
            <person name="Artemov G.N."/>
            <person name="Peery A.N."/>
            <person name="Jiang X."/>
            <person name="Tu Z."/>
            <person name="Stegniy V.N."/>
            <person name="Sharakhova M.V."/>
            <person name="Sharakhov I.V."/>
        </authorList>
    </citation>
    <scope>NUCLEOTIDE SEQUENCE [LARGE SCALE GENOMIC DNA]</scope>
    <source>
        <strain evidence="14 15">ALBI9_A</strain>
    </source>
</reference>
<feature type="transmembrane region" description="Helical" evidence="12">
    <location>
        <begin position="204"/>
        <end position="225"/>
    </location>
</feature>
<dbReference type="PANTHER" id="PTHR24238">
    <property type="entry name" value="G-PROTEIN COUPLED RECEPTOR"/>
    <property type="match status" value="1"/>
</dbReference>
<feature type="transmembrane region" description="Helical" evidence="12">
    <location>
        <begin position="73"/>
        <end position="95"/>
    </location>
</feature>
<proteinExistence type="inferred from homology"/>
<feature type="transmembrane region" description="Helical" evidence="12">
    <location>
        <begin position="28"/>
        <end position="52"/>
    </location>
</feature>